<sequence length="245" mass="27500">MPLNIGTIFTRPYQSLDQDEGLPVGTPSKSKNPHRFPKVYRIEAVLAAGFAGAVVAGVLILLGLRYFDRRNAQSFVPDFPFNTPRVFEWHPEFVYGVGTKSWKTTWEDKMQPSDEGFIRIPNPSKYGLSGGFTIPNTTNTEGYSISMFHQLHCLTALRQQTFDLLNQTIHHPVKIDVMHNHHCFDYLRQAILCAGDMTLEPAKVVDGVRVQAVDGYGVTHQCRSFGAILEFAERNGAWKGMGDPE</sequence>
<feature type="transmembrane region" description="Helical" evidence="4">
    <location>
        <begin position="44"/>
        <end position="64"/>
    </location>
</feature>
<dbReference type="AlphaFoldDB" id="A0A6A6CNR0"/>
<evidence type="ECO:0000256" key="4">
    <source>
        <dbReference type="SAM" id="Phobius"/>
    </source>
</evidence>
<dbReference type="Proteomes" id="UP000799537">
    <property type="component" value="Unassembled WGS sequence"/>
</dbReference>
<dbReference type="GO" id="GO:0016491">
    <property type="term" value="F:oxidoreductase activity"/>
    <property type="evidence" value="ECO:0007669"/>
    <property type="project" value="UniProtKB-KW"/>
</dbReference>
<accession>A0A6A6CNR0</accession>
<comment type="pathway">
    <text evidence="1">Mycotoxin biosynthesis.</text>
</comment>
<keyword evidence="2" id="KW-0560">Oxidoreductase</keyword>
<proteinExistence type="inferred from homology"/>
<dbReference type="EMBL" id="ML993593">
    <property type="protein sequence ID" value="KAF2167369.1"/>
    <property type="molecule type" value="Genomic_DNA"/>
</dbReference>
<evidence type="ECO:0000256" key="1">
    <source>
        <dbReference type="ARBA" id="ARBA00004685"/>
    </source>
</evidence>
<gene>
    <name evidence="5" type="ORF">M409DRAFT_53974</name>
</gene>
<dbReference type="Pfam" id="PF11807">
    <property type="entry name" value="UstYa"/>
    <property type="match status" value="1"/>
</dbReference>
<dbReference type="RefSeq" id="XP_033668258.1">
    <property type="nucleotide sequence ID" value="XM_033812540.1"/>
</dbReference>
<reference evidence="5" key="1">
    <citation type="journal article" date="2020" name="Stud. Mycol.">
        <title>101 Dothideomycetes genomes: a test case for predicting lifestyles and emergence of pathogens.</title>
        <authorList>
            <person name="Haridas S."/>
            <person name="Albert R."/>
            <person name="Binder M."/>
            <person name="Bloem J."/>
            <person name="Labutti K."/>
            <person name="Salamov A."/>
            <person name="Andreopoulos B."/>
            <person name="Baker S."/>
            <person name="Barry K."/>
            <person name="Bills G."/>
            <person name="Bluhm B."/>
            <person name="Cannon C."/>
            <person name="Castanera R."/>
            <person name="Culley D."/>
            <person name="Daum C."/>
            <person name="Ezra D."/>
            <person name="Gonzalez J."/>
            <person name="Henrissat B."/>
            <person name="Kuo A."/>
            <person name="Liang C."/>
            <person name="Lipzen A."/>
            <person name="Lutzoni F."/>
            <person name="Magnuson J."/>
            <person name="Mondo S."/>
            <person name="Nolan M."/>
            <person name="Ohm R."/>
            <person name="Pangilinan J."/>
            <person name="Park H.-J."/>
            <person name="Ramirez L."/>
            <person name="Alfaro M."/>
            <person name="Sun H."/>
            <person name="Tritt A."/>
            <person name="Yoshinaga Y."/>
            <person name="Zwiers L.-H."/>
            <person name="Turgeon B."/>
            <person name="Goodwin S."/>
            <person name="Spatafora J."/>
            <person name="Crous P."/>
            <person name="Grigoriev I."/>
        </authorList>
    </citation>
    <scope>NUCLEOTIDE SEQUENCE</scope>
    <source>
        <strain evidence="5">ATCC 36951</strain>
    </source>
</reference>
<keyword evidence="4" id="KW-0812">Transmembrane</keyword>
<evidence type="ECO:0008006" key="7">
    <source>
        <dbReference type="Google" id="ProtNLM"/>
    </source>
</evidence>
<protein>
    <recommendedName>
        <fullName evidence="7">Oxidase ustYa</fullName>
    </recommendedName>
</protein>
<comment type="similarity">
    <text evidence="3">Belongs to the ustYa family.</text>
</comment>
<evidence type="ECO:0000313" key="5">
    <source>
        <dbReference type="EMBL" id="KAF2167369.1"/>
    </source>
</evidence>
<name>A0A6A6CNR0_ZASCE</name>
<keyword evidence="4" id="KW-0472">Membrane</keyword>
<organism evidence="5 6">
    <name type="scientific">Zasmidium cellare ATCC 36951</name>
    <dbReference type="NCBI Taxonomy" id="1080233"/>
    <lineage>
        <taxon>Eukaryota</taxon>
        <taxon>Fungi</taxon>
        <taxon>Dikarya</taxon>
        <taxon>Ascomycota</taxon>
        <taxon>Pezizomycotina</taxon>
        <taxon>Dothideomycetes</taxon>
        <taxon>Dothideomycetidae</taxon>
        <taxon>Mycosphaerellales</taxon>
        <taxon>Mycosphaerellaceae</taxon>
        <taxon>Zasmidium</taxon>
    </lineage>
</organism>
<dbReference type="PANTHER" id="PTHR33365:SF11">
    <property type="entry name" value="TAT PATHWAY SIGNAL SEQUENCE"/>
    <property type="match status" value="1"/>
</dbReference>
<dbReference type="InterPro" id="IPR021765">
    <property type="entry name" value="UstYa-like"/>
</dbReference>
<keyword evidence="4" id="KW-1133">Transmembrane helix</keyword>
<evidence type="ECO:0000256" key="3">
    <source>
        <dbReference type="ARBA" id="ARBA00035112"/>
    </source>
</evidence>
<keyword evidence="6" id="KW-1185">Reference proteome</keyword>
<evidence type="ECO:0000256" key="2">
    <source>
        <dbReference type="ARBA" id="ARBA00023002"/>
    </source>
</evidence>
<dbReference type="OrthoDB" id="3687641at2759"/>
<evidence type="ECO:0000313" key="6">
    <source>
        <dbReference type="Proteomes" id="UP000799537"/>
    </source>
</evidence>
<dbReference type="PANTHER" id="PTHR33365">
    <property type="entry name" value="YALI0B05434P"/>
    <property type="match status" value="1"/>
</dbReference>
<dbReference type="GO" id="GO:0043386">
    <property type="term" value="P:mycotoxin biosynthetic process"/>
    <property type="evidence" value="ECO:0007669"/>
    <property type="project" value="InterPro"/>
</dbReference>
<dbReference type="GeneID" id="54565812"/>